<dbReference type="EMBL" id="VJMH01005409">
    <property type="protein sequence ID" value="KAF0696320.1"/>
    <property type="molecule type" value="Genomic_DNA"/>
</dbReference>
<gene>
    <name evidence="3" type="primary">Aste57867_12917</name>
    <name evidence="2" type="ORF">As57867_012869</name>
    <name evidence="3" type="ORF">ASTE57867_12917</name>
</gene>
<reference evidence="3 4" key="1">
    <citation type="submission" date="2019-03" db="EMBL/GenBank/DDBJ databases">
        <authorList>
            <person name="Gaulin E."/>
            <person name="Dumas B."/>
        </authorList>
    </citation>
    <scope>NUCLEOTIDE SEQUENCE [LARGE SCALE GENOMIC DNA]</scope>
    <source>
        <strain evidence="3">CBS 568.67</strain>
    </source>
</reference>
<proteinExistence type="predicted"/>
<feature type="coiled-coil region" evidence="1">
    <location>
        <begin position="32"/>
        <end position="59"/>
    </location>
</feature>
<evidence type="ECO:0000313" key="2">
    <source>
        <dbReference type="EMBL" id="KAF0696320.1"/>
    </source>
</evidence>
<evidence type="ECO:0000256" key="1">
    <source>
        <dbReference type="SAM" id="Coils"/>
    </source>
</evidence>
<accession>A0A485KX72</accession>
<dbReference type="Proteomes" id="UP000332933">
    <property type="component" value="Unassembled WGS sequence"/>
</dbReference>
<keyword evidence="4" id="KW-1185">Reference proteome</keyword>
<reference evidence="2" key="2">
    <citation type="submission" date="2019-06" db="EMBL/GenBank/DDBJ databases">
        <title>Genomics analysis of Aphanomyces spp. identifies a new class of oomycete effector associated with host adaptation.</title>
        <authorList>
            <person name="Gaulin E."/>
        </authorList>
    </citation>
    <scope>NUCLEOTIDE SEQUENCE</scope>
    <source>
        <strain evidence="2">CBS 578.67</strain>
    </source>
</reference>
<name>A0A485KX72_9STRA</name>
<sequence length="366" mass="41569">MTLFGASSSPVAATPSVRDKRQWECLRKRKYRAAKRSEARRLEAELKVLEDELWQLQRGGAATISAKTMQQKHRSINTTLRVEVAMASKLGRRLASWVATQLPPQEIPFRASWRHSTLMADPAARRHGYEWLCQRVYHTAIQFIPSHPFGNQVQDTMALKMHTGVVEAQDDVDGGDLSVVALETHVQYTVFSNFHTVAKAIWNDMVQDNGNFSFEVLDAVGDKSMYFTHINRRLGTTMRSLVQMFPQTSRIVIANVNLEDDECFPKQDGEILTHGFSWTILERVTSTITLVRISHMQFTPTTTHGVIPLVEIGRLFGRSAHGIEHREAYIEQIRTAATHTFVQIQQFLASELAKLVDHFEQELVSV</sequence>
<protein>
    <submittedName>
        <fullName evidence="3">Aste57867_12917 protein</fullName>
    </submittedName>
</protein>
<dbReference type="AlphaFoldDB" id="A0A485KX72"/>
<evidence type="ECO:0000313" key="4">
    <source>
        <dbReference type="Proteomes" id="UP000332933"/>
    </source>
</evidence>
<dbReference type="OrthoDB" id="86891at2759"/>
<organism evidence="3 4">
    <name type="scientific">Aphanomyces stellatus</name>
    <dbReference type="NCBI Taxonomy" id="120398"/>
    <lineage>
        <taxon>Eukaryota</taxon>
        <taxon>Sar</taxon>
        <taxon>Stramenopiles</taxon>
        <taxon>Oomycota</taxon>
        <taxon>Saprolegniomycetes</taxon>
        <taxon>Saprolegniales</taxon>
        <taxon>Verrucalvaceae</taxon>
        <taxon>Aphanomyces</taxon>
    </lineage>
</organism>
<keyword evidence="1" id="KW-0175">Coiled coil</keyword>
<dbReference type="EMBL" id="CAADRA010005430">
    <property type="protein sequence ID" value="VFT89763.1"/>
    <property type="molecule type" value="Genomic_DNA"/>
</dbReference>
<evidence type="ECO:0000313" key="3">
    <source>
        <dbReference type="EMBL" id="VFT89763.1"/>
    </source>
</evidence>